<dbReference type="Pfam" id="PF05958">
    <property type="entry name" value="tRNA_U5-meth_tr"/>
    <property type="match status" value="1"/>
</dbReference>
<dbReference type="PROSITE" id="PS51687">
    <property type="entry name" value="SAM_MT_RNA_M5U"/>
    <property type="match status" value="1"/>
</dbReference>
<dbReference type="SUPFAM" id="SSF50249">
    <property type="entry name" value="Nucleic acid-binding proteins"/>
    <property type="match status" value="1"/>
</dbReference>
<feature type="domain" description="TRAM" evidence="6">
    <location>
        <begin position="15"/>
        <end position="73"/>
    </location>
</feature>
<dbReference type="RefSeq" id="WP_245210262.1">
    <property type="nucleotide sequence ID" value="NZ_JAGGKS010000001.1"/>
</dbReference>
<feature type="active site" description="Nucleophile" evidence="4">
    <location>
        <position position="422"/>
    </location>
</feature>
<keyword evidence="2 4" id="KW-0808">Transferase</keyword>
<dbReference type="NCBIfam" id="TIGR00479">
    <property type="entry name" value="rumA"/>
    <property type="match status" value="1"/>
</dbReference>
<dbReference type="InterPro" id="IPR002792">
    <property type="entry name" value="TRAM_dom"/>
</dbReference>
<dbReference type="GO" id="GO:0008168">
    <property type="term" value="F:methyltransferase activity"/>
    <property type="evidence" value="ECO:0007669"/>
    <property type="project" value="UniProtKB-KW"/>
</dbReference>
<keyword evidence="1 4" id="KW-0489">Methyltransferase</keyword>
<dbReference type="PROSITE" id="PS01230">
    <property type="entry name" value="TRMA_1"/>
    <property type="match status" value="1"/>
</dbReference>
<dbReference type="InterPro" id="IPR010280">
    <property type="entry name" value="U5_MeTrfase_fam"/>
</dbReference>
<dbReference type="InterPro" id="IPR029063">
    <property type="entry name" value="SAM-dependent_MTases_sf"/>
</dbReference>
<evidence type="ECO:0000256" key="5">
    <source>
        <dbReference type="PROSITE-ProRule" id="PRU10015"/>
    </source>
</evidence>
<keyword evidence="8" id="KW-1185">Reference proteome</keyword>
<feature type="active site" evidence="5">
    <location>
        <position position="422"/>
    </location>
</feature>
<dbReference type="Gene3D" id="2.40.50.140">
    <property type="entry name" value="Nucleic acid-binding proteins"/>
    <property type="match status" value="1"/>
</dbReference>
<dbReference type="Gene3D" id="2.40.50.1070">
    <property type="match status" value="1"/>
</dbReference>
<organism evidence="7 8">
    <name type="scientific">Sedimentibacter acidaminivorans</name>
    <dbReference type="NCBI Taxonomy" id="913099"/>
    <lineage>
        <taxon>Bacteria</taxon>
        <taxon>Bacillati</taxon>
        <taxon>Bacillota</taxon>
        <taxon>Tissierellia</taxon>
        <taxon>Sedimentibacter</taxon>
    </lineage>
</organism>
<evidence type="ECO:0000313" key="7">
    <source>
        <dbReference type="EMBL" id="MBP1924447.1"/>
    </source>
</evidence>
<gene>
    <name evidence="7" type="ORF">J2Z76_000300</name>
</gene>
<feature type="binding site" evidence="4">
    <location>
        <position position="347"/>
    </location>
    <ligand>
        <name>S-adenosyl-L-methionine</name>
        <dbReference type="ChEBI" id="CHEBI:59789"/>
    </ligand>
</feature>
<dbReference type="Gene3D" id="3.40.50.150">
    <property type="entry name" value="Vaccinia Virus protein VP39"/>
    <property type="match status" value="1"/>
</dbReference>
<feature type="binding site" evidence="4">
    <location>
        <position position="297"/>
    </location>
    <ligand>
        <name>S-adenosyl-L-methionine</name>
        <dbReference type="ChEBI" id="CHEBI:59789"/>
    </ligand>
</feature>
<dbReference type="GO" id="GO:0032259">
    <property type="term" value="P:methylation"/>
    <property type="evidence" value="ECO:0007669"/>
    <property type="project" value="UniProtKB-KW"/>
</dbReference>
<evidence type="ECO:0000256" key="3">
    <source>
        <dbReference type="ARBA" id="ARBA00022691"/>
    </source>
</evidence>
<proteinExistence type="inferred from homology"/>
<dbReference type="PANTHER" id="PTHR11061">
    <property type="entry name" value="RNA M5U METHYLTRANSFERASE"/>
    <property type="match status" value="1"/>
</dbReference>
<feature type="binding site" evidence="4">
    <location>
        <position position="395"/>
    </location>
    <ligand>
        <name>S-adenosyl-L-methionine</name>
        <dbReference type="ChEBI" id="CHEBI:59789"/>
    </ligand>
</feature>
<dbReference type="PROSITE" id="PS01231">
    <property type="entry name" value="TRMA_2"/>
    <property type="match status" value="1"/>
</dbReference>
<dbReference type="EC" id="2.1.1.190" evidence="7"/>
<comment type="similarity">
    <text evidence="4">Belongs to the class I-like SAM-binding methyltransferase superfamily. RNA M5U methyltransferase family.</text>
</comment>
<evidence type="ECO:0000256" key="4">
    <source>
        <dbReference type="PROSITE-ProRule" id="PRU01024"/>
    </source>
</evidence>
<evidence type="ECO:0000256" key="2">
    <source>
        <dbReference type="ARBA" id="ARBA00022679"/>
    </source>
</evidence>
<dbReference type="SUPFAM" id="SSF53335">
    <property type="entry name" value="S-adenosyl-L-methionine-dependent methyltransferases"/>
    <property type="match status" value="1"/>
</dbReference>
<dbReference type="PROSITE" id="PS50926">
    <property type="entry name" value="TRAM"/>
    <property type="match status" value="1"/>
</dbReference>
<keyword evidence="3 4" id="KW-0949">S-adenosyl-L-methionine</keyword>
<dbReference type="PANTHER" id="PTHR11061:SF30">
    <property type="entry name" value="TRNA (URACIL(54)-C(5))-METHYLTRANSFERASE"/>
    <property type="match status" value="1"/>
</dbReference>
<dbReference type="CDD" id="cd02440">
    <property type="entry name" value="AdoMet_MTases"/>
    <property type="match status" value="1"/>
</dbReference>
<sequence>MDSIIEVNKKVGVNMLEIGQIIEVNIMDINYEGKGVAKVDDFVVFVEGTITGDFVKIKISQKKKNYAIGKLLKIIKKSNDRVDPSCKYSTQCGGCKLMHMDYKEQLIYKKNRVINELKRTSVNIDETIINDTIGMEEPFRYRNKTAFSVTKKNDEIVIGPYEEKTYNTVDISSCMLQNKQADEIIKFFKSAMKKYNIEPYDKKTSKGIIRNLVIRSNKQNEIMLIIVTNTEYFPNKDTILKELTSKIKEIKTVVQNINNKNTNLIMGNKNITLFGEGIINDTIDNLIFTISPDTFFQINSQQTQRLYKIALDYAELKPDDICFDLYCGIGTISLMAAKHAKKVYGVEIVEQSIINAIENARFNHIENTEFFAGKTEKILPMLYNKNIVPDVIILDPPRKGCEKEVIDTIIKMSPNKVVYVSCNPSTLARDVKLLENANYKLEKIQTVDQFPWSTHVESIILMTNCGSEEK</sequence>
<dbReference type="Proteomes" id="UP001519342">
    <property type="component" value="Unassembled WGS sequence"/>
</dbReference>
<comment type="caution">
    <text evidence="7">The sequence shown here is derived from an EMBL/GenBank/DDBJ whole genome shotgun (WGS) entry which is preliminary data.</text>
</comment>
<dbReference type="EMBL" id="JAGGKS010000001">
    <property type="protein sequence ID" value="MBP1924447.1"/>
    <property type="molecule type" value="Genomic_DNA"/>
</dbReference>
<dbReference type="Pfam" id="PF01938">
    <property type="entry name" value="TRAM"/>
    <property type="match status" value="1"/>
</dbReference>
<evidence type="ECO:0000256" key="1">
    <source>
        <dbReference type="ARBA" id="ARBA00022603"/>
    </source>
</evidence>
<dbReference type="InterPro" id="IPR012340">
    <property type="entry name" value="NA-bd_OB-fold"/>
</dbReference>
<reference evidence="7 8" key="1">
    <citation type="submission" date="2021-03" db="EMBL/GenBank/DDBJ databases">
        <title>Genomic Encyclopedia of Type Strains, Phase IV (KMG-IV): sequencing the most valuable type-strain genomes for metagenomic binning, comparative biology and taxonomic classification.</title>
        <authorList>
            <person name="Goeker M."/>
        </authorList>
    </citation>
    <scope>NUCLEOTIDE SEQUENCE [LARGE SCALE GENOMIC DNA]</scope>
    <source>
        <strain evidence="7 8">DSM 24004</strain>
    </source>
</reference>
<protein>
    <submittedName>
        <fullName evidence="7">23S rRNA (Uracil1939-C5)-methyltransferase</fullName>
        <ecNumber evidence="7">2.1.1.190</ecNumber>
    </submittedName>
</protein>
<feature type="binding site" evidence="4">
    <location>
        <position position="326"/>
    </location>
    <ligand>
        <name>S-adenosyl-L-methionine</name>
        <dbReference type="ChEBI" id="CHEBI:59789"/>
    </ligand>
</feature>
<dbReference type="InterPro" id="IPR030390">
    <property type="entry name" value="MeTrfase_TrmA_AS"/>
</dbReference>
<evidence type="ECO:0000259" key="6">
    <source>
        <dbReference type="PROSITE" id="PS50926"/>
    </source>
</evidence>
<dbReference type="InterPro" id="IPR030391">
    <property type="entry name" value="MeTrfase_TrmA_CS"/>
</dbReference>
<evidence type="ECO:0000313" key="8">
    <source>
        <dbReference type="Proteomes" id="UP001519342"/>
    </source>
</evidence>
<accession>A0ABS4GA85</accession>
<name>A0ABS4GA85_9FIRM</name>